<evidence type="ECO:0000256" key="5">
    <source>
        <dbReference type="SAM" id="MobiDB-lite"/>
    </source>
</evidence>
<keyword evidence="4 6" id="KW-0472">Membrane</keyword>
<dbReference type="InterPro" id="IPR027417">
    <property type="entry name" value="P-loop_NTPase"/>
</dbReference>
<organism evidence="8 9">
    <name type="scientific">Promicromonospora aerolata</name>
    <dbReference type="NCBI Taxonomy" id="195749"/>
    <lineage>
        <taxon>Bacteria</taxon>
        <taxon>Bacillati</taxon>
        <taxon>Actinomycetota</taxon>
        <taxon>Actinomycetes</taxon>
        <taxon>Micrococcales</taxon>
        <taxon>Promicromonosporaceae</taxon>
        <taxon>Promicromonospora</taxon>
    </lineage>
</organism>
<dbReference type="RefSeq" id="WP_377198491.1">
    <property type="nucleotide sequence ID" value="NZ_JBHUHF010000001.1"/>
</dbReference>
<feature type="transmembrane region" description="Helical" evidence="6">
    <location>
        <begin position="238"/>
        <end position="257"/>
    </location>
</feature>
<feature type="transmembrane region" description="Helical" evidence="6">
    <location>
        <begin position="154"/>
        <end position="175"/>
    </location>
</feature>
<evidence type="ECO:0000259" key="7">
    <source>
        <dbReference type="PROSITE" id="PS50929"/>
    </source>
</evidence>
<dbReference type="InterPro" id="IPR011527">
    <property type="entry name" value="ABC1_TM_dom"/>
</dbReference>
<keyword evidence="3 6" id="KW-1133">Transmembrane helix</keyword>
<comment type="caution">
    <text evidence="8">The sequence shown here is derived from an EMBL/GenBank/DDBJ whole genome shotgun (WGS) entry which is preliminary data.</text>
</comment>
<dbReference type="PROSITE" id="PS50929">
    <property type="entry name" value="ABC_TM1F"/>
    <property type="match status" value="1"/>
</dbReference>
<evidence type="ECO:0000256" key="3">
    <source>
        <dbReference type="ARBA" id="ARBA00022989"/>
    </source>
</evidence>
<feature type="transmembrane region" description="Helical" evidence="6">
    <location>
        <begin position="128"/>
        <end position="148"/>
    </location>
</feature>
<evidence type="ECO:0000256" key="4">
    <source>
        <dbReference type="ARBA" id="ARBA00023136"/>
    </source>
</evidence>
<evidence type="ECO:0000256" key="6">
    <source>
        <dbReference type="SAM" id="Phobius"/>
    </source>
</evidence>
<dbReference type="PANTHER" id="PTHR24221:SF654">
    <property type="entry name" value="ATP-BINDING CASSETTE SUB-FAMILY B MEMBER 6"/>
    <property type="match status" value="1"/>
</dbReference>
<dbReference type="GO" id="GO:0005524">
    <property type="term" value="F:ATP binding"/>
    <property type="evidence" value="ECO:0007669"/>
    <property type="project" value="UniProtKB-KW"/>
</dbReference>
<feature type="region of interest" description="Disordered" evidence="5">
    <location>
        <begin position="314"/>
        <end position="333"/>
    </location>
</feature>
<keyword evidence="2 6" id="KW-0812">Transmembrane</keyword>
<evidence type="ECO:0000256" key="2">
    <source>
        <dbReference type="ARBA" id="ARBA00022692"/>
    </source>
</evidence>
<dbReference type="Proteomes" id="UP001597338">
    <property type="component" value="Unassembled WGS sequence"/>
</dbReference>
<feature type="domain" description="ABC transmembrane type-1" evidence="7">
    <location>
        <begin position="21"/>
        <end position="291"/>
    </location>
</feature>
<keyword evidence="9" id="KW-1185">Reference proteome</keyword>
<dbReference type="EMBL" id="JBHUHF010000001">
    <property type="protein sequence ID" value="MFD2026679.1"/>
    <property type="molecule type" value="Genomic_DNA"/>
</dbReference>
<dbReference type="PANTHER" id="PTHR24221">
    <property type="entry name" value="ATP-BINDING CASSETTE SUB-FAMILY B"/>
    <property type="match status" value="1"/>
</dbReference>
<sequence length="596" mass="61605">MRSPEPGELPKVFVGVRRRWVLGLVALGLGQAALGAVGAWALTQLRPGSPWPIAVAVLSIVAAAVALGGLRIEERVTAERLGQDYVREARRDLVRAELTPGGRTHLGITVARTTNDLSSVRNWVSQGVGPLAAGIPLIVGSAAGLTVIDPSLGLAFLLPLGVLAAVLVPWARTAYLRSRRLRRARGRMATRIADTVGASQGIIAARGTGRELGRIDSASDVVVDRAVDRSVIVGTIRAAGTVAALLATLAVAATGVVRGLDPAVTMAAMAVAGIASTPIIDIGRIVEYRQTYLAARAVLGPALADAARRRDEEMRARHAAASTTVPDGADGPDRVHVAVPGLIPPEAPLLGGGGVRIRLVGDDPEAPLRLMRRVVGLDAAPSGVAEAGAAEADVVEAGAAEAGAAEAGVAEAGVAELGVAEPGAVEPGAADEVWVAGQNLRAAAPSRTRALVGLATRGAVFERGTLRRALRYRRPDLDDETAAAIFEAVGLSADRFPDGFRTELRAGGEPLTTDERARLALARAIYGEPPLLLVADLDRDLNEEGRARLGRILASYPGVVVFTGPDELAAALGAEEFRVMADQAPVTPDGRAPDDD</sequence>
<keyword evidence="8" id="KW-0067">ATP-binding</keyword>
<evidence type="ECO:0000313" key="9">
    <source>
        <dbReference type="Proteomes" id="UP001597338"/>
    </source>
</evidence>
<dbReference type="SUPFAM" id="SSF90123">
    <property type="entry name" value="ABC transporter transmembrane region"/>
    <property type="match status" value="1"/>
</dbReference>
<protein>
    <submittedName>
        <fullName evidence="8">ABC transporter ATP-binding protein</fullName>
    </submittedName>
</protein>
<dbReference type="InterPro" id="IPR036640">
    <property type="entry name" value="ABC1_TM_sf"/>
</dbReference>
<feature type="transmembrane region" description="Helical" evidence="6">
    <location>
        <begin position="20"/>
        <end position="43"/>
    </location>
</feature>
<keyword evidence="8" id="KW-0547">Nucleotide-binding</keyword>
<dbReference type="InterPro" id="IPR039421">
    <property type="entry name" value="Type_1_exporter"/>
</dbReference>
<gene>
    <name evidence="8" type="ORF">ACFSL2_14280</name>
</gene>
<evidence type="ECO:0000313" key="8">
    <source>
        <dbReference type="EMBL" id="MFD2026679.1"/>
    </source>
</evidence>
<feature type="transmembrane region" description="Helical" evidence="6">
    <location>
        <begin position="263"/>
        <end position="286"/>
    </location>
</feature>
<dbReference type="SUPFAM" id="SSF52540">
    <property type="entry name" value="P-loop containing nucleoside triphosphate hydrolases"/>
    <property type="match status" value="1"/>
</dbReference>
<reference evidence="9" key="1">
    <citation type="journal article" date="2019" name="Int. J. Syst. Evol. Microbiol.">
        <title>The Global Catalogue of Microorganisms (GCM) 10K type strain sequencing project: providing services to taxonomists for standard genome sequencing and annotation.</title>
        <authorList>
            <consortium name="The Broad Institute Genomics Platform"/>
            <consortium name="The Broad Institute Genome Sequencing Center for Infectious Disease"/>
            <person name="Wu L."/>
            <person name="Ma J."/>
        </authorList>
    </citation>
    <scope>NUCLEOTIDE SEQUENCE [LARGE SCALE GENOMIC DNA]</scope>
    <source>
        <strain evidence="9">CCM 7043</strain>
    </source>
</reference>
<dbReference type="Gene3D" id="3.40.50.300">
    <property type="entry name" value="P-loop containing nucleotide triphosphate hydrolases"/>
    <property type="match status" value="1"/>
</dbReference>
<feature type="transmembrane region" description="Helical" evidence="6">
    <location>
        <begin position="49"/>
        <end position="70"/>
    </location>
</feature>
<evidence type="ECO:0000256" key="1">
    <source>
        <dbReference type="ARBA" id="ARBA00004651"/>
    </source>
</evidence>
<accession>A0ABW4VA55</accession>
<dbReference type="Gene3D" id="1.20.1560.10">
    <property type="entry name" value="ABC transporter type 1, transmembrane domain"/>
    <property type="match status" value="1"/>
</dbReference>
<name>A0ABW4VA55_9MICO</name>
<proteinExistence type="predicted"/>
<comment type="subcellular location">
    <subcellularLocation>
        <location evidence="1">Cell membrane</location>
        <topology evidence="1">Multi-pass membrane protein</topology>
    </subcellularLocation>
</comment>